<protein>
    <submittedName>
        <fullName evidence="2">Acetolactate synthase</fullName>
    </submittedName>
</protein>
<dbReference type="PANTHER" id="PTHR40099">
    <property type="entry name" value="ACETOLACTATE SYNTHASE, SMALL SUBUNIT"/>
    <property type="match status" value="1"/>
</dbReference>
<dbReference type="Proteomes" id="UP000078486">
    <property type="component" value="Unassembled WGS sequence"/>
</dbReference>
<evidence type="ECO:0000313" key="2">
    <source>
        <dbReference type="EMBL" id="OAM89381.1"/>
    </source>
</evidence>
<dbReference type="InterPro" id="IPR045865">
    <property type="entry name" value="ACT-like_dom_sf"/>
</dbReference>
<dbReference type="STRING" id="1184151.AW736_13340"/>
<keyword evidence="3" id="KW-1185">Reference proteome</keyword>
<proteinExistence type="predicted"/>
<dbReference type="InterPro" id="IPR045739">
    <property type="entry name" value="ACT_dom_pair"/>
</dbReference>
<dbReference type="PANTHER" id="PTHR40099:SF1">
    <property type="entry name" value="ACETOLACTATE SYNTHASE, SMALL SUBUNIT"/>
    <property type="match status" value="1"/>
</dbReference>
<name>A0A178IIB7_9BACT</name>
<evidence type="ECO:0000313" key="3">
    <source>
        <dbReference type="Proteomes" id="UP000078486"/>
    </source>
</evidence>
<gene>
    <name evidence="2" type="ORF">AW736_13340</name>
</gene>
<dbReference type="SUPFAM" id="SSF55021">
    <property type="entry name" value="ACT-like"/>
    <property type="match status" value="1"/>
</dbReference>
<dbReference type="EMBL" id="LRRQ01000097">
    <property type="protein sequence ID" value="OAM89381.1"/>
    <property type="molecule type" value="Genomic_DNA"/>
</dbReference>
<dbReference type="AlphaFoldDB" id="A0A178IIB7"/>
<reference evidence="2 3" key="1">
    <citation type="submission" date="2016-01" db="EMBL/GenBank/DDBJ databases">
        <title>High potential of lignocellulose degradation of a new Verrucomicrobia species.</title>
        <authorList>
            <person name="Wang Y."/>
            <person name="Shi Y."/>
            <person name="Qiu Z."/>
            <person name="Liu S."/>
            <person name="Yang H."/>
        </authorList>
    </citation>
    <scope>NUCLEOTIDE SEQUENCE [LARGE SCALE GENOMIC DNA]</scope>
    <source>
        <strain evidence="2 3">TSB47</strain>
    </source>
</reference>
<evidence type="ECO:0000259" key="1">
    <source>
        <dbReference type="Pfam" id="PF19571"/>
    </source>
</evidence>
<organism evidence="2 3">
    <name type="scientific">Termitidicoccus mucosus</name>
    <dbReference type="NCBI Taxonomy" id="1184151"/>
    <lineage>
        <taxon>Bacteria</taxon>
        <taxon>Pseudomonadati</taxon>
        <taxon>Verrucomicrobiota</taxon>
        <taxon>Opitutia</taxon>
        <taxon>Opitutales</taxon>
        <taxon>Opitutaceae</taxon>
        <taxon>Termitidicoccus</taxon>
    </lineage>
</organism>
<dbReference type="Pfam" id="PF19571">
    <property type="entry name" value="ACT_8"/>
    <property type="match status" value="1"/>
</dbReference>
<accession>A0A178IIB7</accession>
<dbReference type="RefSeq" id="WP_068770691.1">
    <property type="nucleotide sequence ID" value="NZ_CP109796.1"/>
</dbReference>
<comment type="caution">
    <text evidence="2">The sequence shown here is derived from an EMBL/GenBank/DDBJ whole genome shotgun (WGS) entry which is preliminary data.</text>
</comment>
<feature type="domain" description="ACT" evidence="1">
    <location>
        <begin position="13"/>
        <end position="137"/>
    </location>
</feature>
<sequence>MSAEITSYSSDPVRQFSIFTENRIGRLHDLAALFAEHDVHIVAVTALDTTHSTILRIVVDDPDRARELMINNDFPYTENDVLVVSIASEADLGKILAALFEAEINIHYLYSFIKRPGEKSALALHVEYPEEAARCLFLCGHTILGQRDIAR</sequence>
<dbReference type="OrthoDB" id="197857at2"/>
<dbReference type="Gene3D" id="3.30.2130.10">
    <property type="entry name" value="VC0802-like"/>
    <property type="match status" value="1"/>
</dbReference>